<dbReference type="PANTHER" id="PTHR47268">
    <property type="entry name" value="ACYLPHOSPHATASE"/>
    <property type="match status" value="1"/>
</dbReference>
<dbReference type="AlphaFoldDB" id="A0A2K8L064"/>
<feature type="domain" description="Acylphosphatase-like" evidence="7">
    <location>
        <begin position="10"/>
        <end position="97"/>
    </location>
</feature>
<accession>A0A2K8L064</accession>
<organism evidence="8 9">
    <name type="scientific">Mariprofundus aestuarium</name>
    <dbReference type="NCBI Taxonomy" id="1921086"/>
    <lineage>
        <taxon>Bacteria</taxon>
        <taxon>Pseudomonadati</taxon>
        <taxon>Pseudomonadota</taxon>
        <taxon>Candidatius Mariprofundia</taxon>
        <taxon>Mariprofundales</taxon>
        <taxon>Mariprofundaceae</taxon>
        <taxon>Mariprofundus</taxon>
    </lineage>
</organism>
<dbReference type="InterPro" id="IPR001792">
    <property type="entry name" value="Acylphosphatase-like_dom"/>
</dbReference>
<comment type="similarity">
    <text evidence="1 6">Belongs to the acylphosphatase family.</text>
</comment>
<evidence type="ECO:0000256" key="3">
    <source>
        <dbReference type="ARBA" id="ARBA00047645"/>
    </source>
</evidence>
<sequence length="97" mass="10976">MAEYPVKESSLLARIHGRVQGVSFRYYTQSQAVRLGLRGWVRNMPDGSVEACFAGNEAQITMMKQWLQQGPSYASVEHVEFSPTTLPERCSGFSIRY</sequence>
<dbReference type="PANTHER" id="PTHR47268:SF4">
    <property type="entry name" value="ACYLPHOSPHATASE"/>
    <property type="match status" value="1"/>
</dbReference>
<feature type="active site" evidence="4">
    <location>
        <position position="25"/>
    </location>
</feature>
<evidence type="ECO:0000256" key="2">
    <source>
        <dbReference type="ARBA" id="ARBA00012150"/>
    </source>
</evidence>
<evidence type="ECO:0000256" key="4">
    <source>
        <dbReference type="PROSITE-ProRule" id="PRU00520"/>
    </source>
</evidence>
<dbReference type="Pfam" id="PF00708">
    <property type="entry name" value="Acylphosphatase"/>
    <property type="match status" value="1"/>
</dbReference>
<dbReference type="PROSITE" id="PS51160">
    <property type="entry name" value="ACYLPHOSPHATASE_3"/>
    <property type="match status" value="1"/>
</dbReference>
<comment type="catalytic activity">
    <reaction evidence="3 4 5">
        <text>an acyl phosphate + H2O = a carboxylate + phosphate + H(+)</text>
        <dbReference type="Rhea" id="RHEA:14965"/>
        <dbReference type="ChEBI" id="CHEBI:15377"/>
        <dbReference type="ChEBI" id="CHEBI:15378"/>
        <dbReference type="ChEBI" id="CHEBI:29067"/>
        <dbReference type="ChEBI" id="CHEBI:43474"/>
        <dbReference type="ChEBI" id="CHEBI:59918"/>
        <dbReference type="EC" id="3.6.1.7"/>
    </reaction>
</comment>
<dbReference type="EMBL" id="CP018799">
    <property type="protein sequence ID" value="ATX80685.1"/>
    <property type="molecule type" value="Genomic_DNA"/>
</dbReference>
<feature type="active site" evidence="4">
    <location>
        <position position="43"/>
    </location>
</feature>
<keyword evidence="9" id="KW-1185">Reference proteome</keyword>
<reference evidence="8 9" key="1">
    <citation type="submission" date="2016-12" db="EMBL/GenBank/DDBJ databases">
        <title>Isolation and genomic insights into novel planktonic Zetaproteobacteria from stratified waters of the Chesapeake Bay.</title>
        <authorList>
            <person name="McAllister S.M."/>
            <person name="Kato S."/>
            <person name="Chan C.S."/>
            <person name="Chiu B.K."/>
            <person name="Field E.K."/>
        </authorList>
    </citation>
    <scope>NUCLEOTIDE SEQUENCE [LARGE SCALE GENOMIC DNA]</scope>
    <source>
        <strain evidence="8 9">CP-5</strain>
    </source>
</reference>
<dbReference type="PRINTS" id="PR00112">
    <property type="entry name" value="ACYLPHPHTASE"/>
</dbReference>
<keyword evidence="8" id="KW-0808">Transferase</keyword>
<name>A0A2K8L064_MARES</name>
<evidence type="ECO:0000256" key="1">
    <source>
        <dbReference type="ARBA" id="ARBA00005614"/>
    </source>
</evidence>
<evidence type="ECO:0000313" key="8">
    <source>
        <dbReference type="EMBL" id="ATX80685.1"/>
    </source>
</evidence>
<protein>
    <recommendedName>
        <fullName evidence="2 4">Acylphosphatase</fullName>
        <ecNumber evidence="2 4">3.6.1.7</ecNumber>
    </recommendedName>
</protein>
<dbReference type="Gene3D" id="3.30.70.100">
    <property type="match status" value="1"/>
</dbReference>
<keyword evidence="8" id="KW-0548">Nucleotidyltransferase</keyword>
<dbReference type="InterPro" id="IPR020456">
    <property type="entry name" value="Acylphosphatase"/>
</dbReference>
<dbReference type="OrthoDB" id="5295388at2"/>
<evidence type="ECO:0000256" key="5">
    <source>
        <dbReference type="RuleBase" id="RU000553"/>
    </source>
</evidence>
<dbReference type="EC" id="3.6.1.7" evidence="2 4"/>
<dbReference type="PROSITE" id="PS00150">
    <property type="entry name" value="ACYLPHOSPHATASE_1"/>
    <property type="match status" value="1"/>
</dbReference>
<evidence type="ECO:0000313" key="9">
    <source>
        <dbReference type="Proteomes" id="UP000231701"/>
    </source>
</evidence>
<dbReference type="KEGG" id="maes:Ga0123461_2282"/>
<dbReference type="InterPro" id="IPR036046">
    <property type="entry name" value="Acylphosphatase-like_dom_sf"/>
</dbReference>
<gene>
    <name evidence="8" type="ORF">Ga0123461_2282</name>
</gene>
<evidence type="ECO:0000259" key="7">
    <source>
        <dbReference type="PROSITE" id="PS51160"/>
    </source>
</evidence>
<dbReference type="GO" id="GO:0016779">
    <property type="term" value="F:nucleotidyltransferase activity"/>
    <property type="evidence" value="ECO:0007669"/>
    <property type="project" value="UniProtKB-KW"/>
</dbReference>
<dbReference type="SUPFAM" id="SSF54975">
    <property type="entry name" value="Acylphosphatase/BLUF domain-like"/>
    <property type="match status" value="1"/>
</dbReference>
<dbReference type="Proteomes" id="UP000231701">
    <property type="component" value="Chromosome"/>
</dbReference>
<dbReference type="InterPro" id="IPR017968">
    <property type="entry name" value="Acylphosphatase_CS"/>
</dbReference>
<proteinExistence type="inferred from homology"/>
<keyword evidence="4 5" id="KW-0378">Hydrolase</keyword>
<dbReference type="GO" id="GO:0003998">
    <property type="term" value="F:acylphosphatase activity"/>
    <property type="evidence" value="ECO:0007669"/>
    <property type="project" value="UniProtKB-EC"/>
</dbReference>
<dbReference type="PROSITE" id="PS00151">
    <property type="entry name" value="ACYLPHOSPHATASE_2"/>
    <property type="match status" value="1"/>
</dbReference>
<evidence type="ECO:0000256" key="6">
    <source>
        <dbReference type="RuleBase" id="RU004168"/>
    </source>
</evidence>
<dbReference type="RefSeq" id="WP_100278424.1">
    <property type="nucleotide sequence ID" value="NZ_CP018799.1"/>
</dbReference>